<dbReference type="InterPro" id="IPR036388">
    <property type="entry name" value="WH-like_DNA-bd_sf"/>
</dbReference>
<keyword evidence="4" id="KW-1185">Reference proteome</keyword>
<name>A0ABP8AWB0_9MICO</name>
<accession>A0ABP8AWB0</accession>
<organism evidence="3 4">
    <name type="scientific">Gryllotalpicola kribbensis</name>
    <dbReference type="NCBI Taxonomy" id="993084"/>
    <lineage>
        <taxon>Bacteria</taxon>
        <taxon>Bacillati</taxon>
        <taxon>Actinomycetota</taxon>
        <taxon>Actinomycetes</taxon>
        <taxon>Micrococcales</taxon>
        <taxon>Microbacteriaceae</taxon>
        <taxon>Gryllotalpicola</taxon>
    </lineage>
</organism>
<evidence type="ECO:0000259" key="2">
    <source>
        <dbReference type="SMART" id="SM00418"/>
    </source>
</evidence>
<proteinExistence type="predicted"/>
<feature type="compositionally biased region" description="Basic and acidic residues" evidence="1">
    <location>
        <begin position="164"/>
        <end position="180"/>
    </location>
</feature>
<dbReference type="InterPro" id="IPR011991">
    <property type="entry name" value="ArsR-like_HTH"/>
</dbReference>
<feature type="domain" description="HTH arsR-type" evidence="2">
    <location>
        <begin position="20"/>
        <end position="126"/>
    </location>
</feature>
<comment type="caution">
    <text evidence="3">The sequence shown here is derived from an EMBL/GenBank/DDBJ whole genome shotgun (WGS) entry which is preliminary data.</text>
</comment>
<evidence type="ECO:0000313" key="3">
    <source>
        <dbReference type="EMBL" id="GAA4192133.1"/>
    </source>
</evidence>
<dbReference type="InterPro" id="IPR001845">
    <property type="entry name" value="HTH_ArsR_DNA-bd_dom"/>
</dbReference>
<dbReference type="SUPFAM" id="SSF46785">
    <property type="entry name" value="Winged helix' DNA-binding domain"/>
    <property type="match status" value="1"/>
</dbReference>
<sequence>MAQSADEDWGAAPVQVTDAAVLRAFAHPLRQRIVRELAVRKHARAADLAGWLDEPANALSFHLRTLAKAGVIREVPEKARDKRDRVWALVSRGGFSFERPGDDPAVAAYVTRGVEWIRRLAMGELDDERAVTSMHFGGALLTKDEAEQMAAELDEVLTKWRKLGAENAEKDPDDPRRVSHDVAFGIGPSPRR</sequence>
<dbReference type="RefSeq" id="WP_344777177.1">
    <property type="nucleotide sequence ID" value="NZ_BAABBX010000015.1"/>
</dbReference>
<dbReference type="SMART" id="SM00418">
    <property type="entry name" value="HTH_ARSR"/>
    <property type="match status" value="1"/>
</dbReference>
<evidence type="ECO:0000256" key="1">
    <source>
        <dbReference type="SAM" id="MobiDB-lite"/>
    </source>
</evidence>
<dbReference type="Gene3D" id="1.10.10.10">
    <property type="entry name" value="Winged helix-like DNA-binding domain superfamily/Winged helix DNA-binding domain"/>
    <property type="match status" value="1"/>
</dbReference>
<dbReference type="Pfam" id="PF12840">
    <property type="entry name" value="HTH_20"/>
    <property type="match status" value="1"/>
</dbReference>
<evidence type="ECO:0000313" key="4">
    <source>
        <dbReference type="Proteomes" id="UP001500213"/>
    </source>
</evidence>
<gene>
    <name evidence="3" type="ORF">GCM10022288_23990</name>
</gene>
<dbReference type="InterPro" id="IPR036390">
    <property type="entry name" value="WH_DNA-bd_sf"/>
</dbReference>
<dbReference type="CDD" id="cd00090">
    <property type="entry name" value="HTH_ARSR"/>
    <property type="match status" value="1"/>
</dbReference>
<reference evidence="4" key="1">
    <citation type="journal article" date="2019" name="Int. J. Syst. Evol. Microbiol.">
        <title>The Global Catalogue of Microorganisms (GCM) 10K type strain sequencing project: providing services to taxonomists for standard genome sequencing and annotation.</title>
        <authorList>
            <consortium name="The Broad Institute Genomics Platform"/>
            <consortium name="The Broad Institute Genome Sequencing Center for Infectious Disease"/>
            <person name="Wu L."/>
            <person name="Ma J."/>
        </authorList>
    </citation>
    <scope>NUCLEOTIDE SEQUENCE [LARGE SCALE GENOMIC DNA]</scope>
    <source>
        <strain evidence="4">JCM 17593</strain>
    </source>
</reference>
<protein>
    <recommendedName>
        <fullName evidence="2">HTH arsR-type domain-containing protein</fullName>
    </recommendedName>
</protein>
<dbReference type="Proteomes" id="UP001500213">
    <property type="component" value="Unassembled WGS sequence"/>
</dbReference>
<feature type="region of interest" description="Disordered" evidence="1">
    <location>
        <begin position="164"/>
        <end position="192"/>
    </location>
</feature>
<dbReference type="EMBL" id="BAABBX010000015">
    <property type="protein sequence ID" value="GAA4192133.1"/>
    <property type="molecule type" value="Genomic_DNA"/>
</dbReference>